<feature type="domain" description="Glutamine amidotransferase type-2" evidence="2">
    <location>
        <begin position="84"/>
        <end position="148"/>
    </location>
</feature>
<comment type="caution">
    <text evidence="3">The sequence shown here is derived from an EMBL/GenBank/DDBJ whole genome shotgun (WGS) entry which is preliminary data.</text>
</comment>
<protein>
    <recommendedName>
        <fullName evidence="5">Asparagine synthase</fullName>
    </recommendedName>
</protein>
<dbReference type="Gene3D" id="3.60.20.10">
    <property type="entry name" value="Glutamine Phosphoribosylpyrophosphate, subunit 1, domain 1"/>
    <property type="match status" value="1"/>
</dbReference>
<dbReference type="Proteomes" id="UP000608850">
    <property type="component" value="Unassembled WGS sequence"/>
</dbReference>
<dbReference type="InterPro" id="IPR017932">
    <property type="entry name" value="GATase_2_dom"/>
</dbReference>
<dbReference type="PANTHER" id="PTHR43284">
    <property type="entry name" value="ASPARAGINE SYNTHETASE (GLUTAMINE-HYDROLYZING)"/>
    <property type="match status" value="1"/>
</dbReference>
<dbReference type="InterPro" id="IPR001962">
    <property type="entry name" value="Asn_synthase"/>
</dbReference>
<gene>
    <name evidence="3" type="ORF">GCM10009021_06940</name>
</gene>
<name>A0A830G985_9EURY</name>
<dbReference type="GO" id="GO:0006529">
    <property type="term" value="P:asparagine biosynthetic process"/>
    <property type="evidence" value="ECO:0007669"/>
    <property type="project" value="InterPro"/>
</dbReference>
<evidence type="ECO:0008006" key="5">
    <source>
        <dbReference type="Google" id="ProtNLM"/>
    </source>
</evidence>
<dbReference type="PANTHER" id="PTHR43284:SF1">
    <property type="entry name" value="ASPARAGINE SYNTHETASE"/>
    <property type="match status" value="1"/>
</dbReference>
<organism evidence="3 4">
    <name type="scientific">Halarchaeum nitratireducens</name>
    <dbReference type="NCBI Taxonomy" id="489913"/>
    <lineage>
        <taxon>Archaea</taxon>
        <taxon>Methanobacteriati</taxon>
        <taxon>Methanobacteriota</taxon>
        <taxon>Stenosarchaea group</taxon>
        <taxon>Halobacteria</taxon>
        <taxon>Halobacteriales</taxon>
        <taxon>Halobacteriaceae</taxon>
    </lineage>
</organism>
<dbReference type="InterPro" id="IPR051786">
    <property type="entry name" value="ASN_synthetase/amidase"/>
</dbReference>
<dbReference type="Gene3D" id="3.40.50.620">
    <property type="entry name" value="HUPs"/>
    <property type="match status" value="1"/>
</dbReference>
<dbReference type="AlphaFoldDB" id="A0A830G985"/>
<dbReference type="InterPro" id="IPR029055">
    <property type="entry name" value="Ntn_hydrolases_N"/>
</dbReference>
<dbReference type="SUPFAM" id="SSF56235">
    <property type="entry name" value="N-terminal nucleophile aminohydrolases (Ntn hydrolases)"/>
    <property type="match status" value="1"/>
</dbReference>
<dbReference type="RefSeq" id="WP_188877135.1">
    <property type="nucleotide sequence ID" value="NZ_BMOQ01000002.1"/>
</dbReference>
<accession>A0A830G985</accession>
<evidence type="ECO:0000313" key="4">
    <source>
        <dbReference type="Proteomes" id="UP000608850"/>
    </source>
</evidence>
<evidence type="ECO:0000313" key="3">
    <source>
        <dbReference type="EMBL" id="GGN09886.1"/>
    </source>
</evidence>
<reference evidence="3 4" key="1">
    <citation type="journal article" date="2019" name="Int. J. Syst. Evol. Microbiol.">
        <title>The Global Catalogue of Microorganisms (GCM) 10K type strain sequencing project: providing services to taxonomists for standard genome sequencing and annotation.</title>
        <authorList>
            <consortium name="The Broad Institute Genomics Platform"/>
            <consortium name="The Broad Institute Genome Sequencing Center for Infectious Disease"/>
            <person name="Wu L."/>
            <person name="Ma J."/>
        </authorList>
    </citation>
    <scope>NUCLEOTIDE SEQUENCE [LARGE SCALE GENOMIC DNA]</scope>
    <source>
        <strain evidence="3 4">JCM 16331</strain>
    </source>
</reference>
<dbReference type="GO" id="GO:0004066">
    <property type="term" value="F:asparagine synthase (glutamine-hydrolyzing) activity"/>
    <property type="evidence" value="ECO:0007669"/>
    <property type="project" value="InterPro"/>
</dbReference>
<dbReference type="SUPFAM" id="SSF52402">
    <property type="entry name" value="Adenine nucleotide alpha hydrolases-like"/>
    <property type="match status" value="1"/>
</dbReference>
<proteinExistence type="predicted"/>
<sequence>MVGLSGVVGAGATETEVDTVPATVDDEVRGTHRADGVAVRTAFHRGASVEQPVTAPDGALIWVWGEVYGVGDGDERERVDPRETARVCAAQSAAHGRSFPDRLDGEFAGVRYDPETGRATLFTDRLGAHPLYYAVGDDALAFSTSVQSVPEVDGAAFAFAPDYLAEYLYARRTFGTRTPVAGIDQLAPATTVAYDPADGGLDERRYWAPRYRPVDRPLSHYVDELAERFAAAVADRTADDRAAGLLLSGGSDSRAVLAAAGEGADASAVGDRRERAGGSGGGEPIRAYHMNDGWNREARIARRIADTGDAPFTLLDRGPSYHETLLERAAPIQEFIGPFNTGHALGFASELAADVDVLLTGLYSDSLFGPWSVPSPEVPLPYGASLPLPITDLPETVEEYAAAHAASQPARDPDYLDAPPLDQLVRENVREGIASIDHHGVDHPDVERLALSEFYYPITNGIGFDLYSALQIAPTRNPFLDRRLVDLHLEIPLRYRLRHDLVALALERLDEELAAIPHPSTRLPLTAPHLAHVVAAPASSLLDKLRGGRDSYRTWGPWQDKDALLRERDFVGDALREADDVVRALPGVDRDAAWETYRRHRAGEIDAGEELYRLLTVAATPLAARLVGDDSE</sequence>
<evidence type="ECO:0000259" key="2">
    <source>
        <dbReference type="Pfam" id="PF13537"/>
    </source>
</evidence>
<dbReference type="Pfam" id="PF13537">
    <property type="entry name" value="GATase_7"/>
    <property type="match status" value="1"/>
</dbReference>
<dbReference type="EMBL" id="BMOQ01000002">
    <property type="protein sequence ID" value="GGN09886.1"/>
    <property type="molecule type" value="Genomic_DNA"/>
</dbReference>
<dbReference type="Pfam" id="PF00733">
    <property type="entry name" value="Asn_synthase"/>
    <property type="match status" value="1"/>
</dbReference>
<keyword evidence="4" id="KW-1185">Reference proteome</keyword>
<feature type="domain" description="Asparagine synthetase" evidence="1">
    <location>
        <begin position="224"/>
        <end position="499"/>
    </location>
</feature>
<dbReference type="InterPro" id="IPR014729">
    <property type="entry name" value="Rossmann-like_a/b/a_fold"/>
</dbReference>
<dbReference type="OrthoDB" id="8692at2157"/>
<evidence type="ECO:0000259" key="1">
    <source>
        <dbReference type="Pfam" id="PF00733"/>
    </source>
</evidence>